<dbReference type="VEuPathDB" id="FungiDB:MCYG_08312"/>
<evidence type="ECO:0000313" key="3">
    <source>
        <dbReference type="Proteomes" id="UP000002035"/>
    </source>
</evidence>
<feature type="compositionally biased region" description="Acidic residues" evidence="1">
    <location>
        <begin position="111"/>
        <end position="125"/>
    </location>
</feature>
<reference evidence="3" key="1">
    <citation type="journal article" date="2012" name="MBio">
        <title>Comparative genome analysis of Trichophyton rubrum and related dermatophytes reveals candidate genes involved in infection.</title>
        <authorList>
            <person name="Martinez D.A."/>
            <person name="Oliver B.G."/>
            <person name="Graeser Y."/>
            <person name="Goldberg J.M."/>
            <person name="Li W."/>
            <person name="Martinez-Rossi N.M."/>
            <person name="Monod M."/>
            <person name="Shelest E."/>
            <person name="Barton R.C."/>
            <person name="Birch E."/>
            <person name="Brakhage A.A."/>
            <person name="Chen Z."/>
            <person name="Gurr S.J."/>
            <person name="Heiman D."/>
            <person name="Heitman J."/>
            <person name="Kosti I."/>
            <person name="Rossi A."/>
            <person name="Saif S."/>
            <person name="Samalova M."/>
            <person name="Saunders C.W."/>
            <person name="Shea T."/>
            <person name="Summerbell R.C."/>
            <person name="Xu J."/>
            <person name="Young S."/>
            <person name="Zeng Q."/>
            <person name="Birren B.W."/>
            <person name="Cuomo C.A."/>
            <person name="White T.C."/>
        </authorList>
    </citation>
    <scope>NUCLEOTIDE SEQUENCE [LARGE SCALE GENOMIC DNA]</scope>
    <source>
        <strain evidence="3">ATCC MYA-4605 / CBS 113480</strain>
    </source>
</reference>
<name>C5G040_ARTOC</name>
<dbReference type="RefSeq" id="XP_002843229.1">
    <property type="nucleotide sequence ID" value="XM_002843183.1"/>
</dbReference>
<proteinExistence type="predicted"/>
<dbReference type="OrthoDB" id="4461408at2759"/>
<organism evidence="2 3">
    <name type="scientific">Arthroderma otae (strain ATCC MYA-4605 / CBS 113480)</name>
    <name type="common">Microsporum canis</name>
    <dbReference type="NCBI Taxonomy" id="554155"/>
    <lineage>
        <taxon>Eukaryota</taxon>
        <taxon>Fungi</taxon>
        <taxon>Dikarya</taxon>
        <taxon>Ascomycota</taxon>
        <taxon>Pezizomycotina</taxon>
        <taxon>Eurotiomycetes</taxon>
        <taxon>Eurotiomycetidae</taxon>
        <taxon>Onygenales</taxon>
        <taxon>Arthrodermataceae</taxon>
        <taxon>Microsporum</taxon>
    </lineage>
</organism>
<dbReference type="HOGENOM" id="CLU_1503112_0_0_1"/>
<dbReference type="AlphaFoldDB" id="C5G040"/>
<gene>
    <name evidence="2" type="ORF">MCYG_08312</name>
</gene>
<dbReference type="GeneID" id="9227875"/>
<protein>
    <submittedName>
        <fullName evidence="2">Uncharacterized protein</fullName>
    </submittedName>
</protein>
<feature type="compositionally biased region" description="Basic and acidic residues" evidence="1">
    <location>
        <begin position="95"/>
        <end position="106"/>
    </location>
</feature>
<keyword evidence="3" id="KW-1185">Reference proteome</keyword>
<evidence type="ECO:0000256" key="1">
    <source>
        <dbReference type="SAM" id="MobiDB-lite"/>
    </source>
</evidence>
<sequence>MQGFQQTIPAYHREILIPQPVLQMRLHLQVGASYNTSSPSSQSISAPSASKTESERVYFNTWGLLKAQVNTENKEDQGASTNLCFNEIGHGIQNEEKSMGSKRIESNNEGQEADTDPDISPIEDESSVRDRVNVVAIDLSKSEIASILNDIFRRMGRASQEKVKEALATGHISINHIFN</sequence>
<accession>C5G040</accession>
<feature type="region of interest" description="Disordered" evidence="1">
    <location>
        <begin position="95"/>
        <end position="127"/>
    </location>
</feature>
<dbReference type="EMBL" id="DS995708">
    <property type="protein sequence ID" value="EEQ35493.1"/>
    <property type="molecule type" value="Genomic_DNA"/>
</dbReference>
<dbReference type="Proteomes" id="UP000002035">
    <property type="component" value="Unassembled WGS sequence"/>
</dbReference>
<evidence type="ECO:0000313" key="2">
    <source>
        <dbReference type="EMBL" id="EEQ35493.1"/>
    </source>
</evidence>